<feature type="chain" id="PRO_5037954624" evidence="2">
    <location>
        <begin position="19"/>
        <end position="148"/>
    </location>
</feature>
<evidence type="ECO:0000313" key="4">
    <source>
        <dbReference type="Proteomes" id="UP000814243"/>
    </source>
</evidence>
<evidence type="ECO:0000256" key="2">
    <source>
        <dbReference type="SAM" id="SignalP"/>
    </source>
</evidence>
<accession>A0A922M3T6</accession>
<proteinExistence type="predicted"/>
<comment type="caution">
    <text evidence="3">The sequence shown here is derived from an EMBL/GenBank/DDBJ whole genome shotgun (WGS) entry which is preliminary data.</text>
</comment>
<keyword evidence="1" id="KW-0472">Membrane</keyword>
<dbReference type="Proteomes" id="UP000814243">
    <property type="component" value="Unassembled WGS sequence"/>
</dbReference>
<gene>
    <name evidence="3" type="ORF">HF086_009901</name>
</gene>
<dbReference type="EMBL" id="JACEFF010000852">
    <property type="protein sequence ID" value="KAH9629774.1"/>
    <property type="molecule type" value="Genomic_DNA"/>
</dbReference>
<evidence type="ECO:0000313" key="3">
    <source>
        <dbReference type="EMBL" id="KAH9629774.1"/>
    </source>
</evidence>
<protein>
    <submittedName>
        <fullName evidence="3">Uncharacterized protein</fullName>
    </submittedName>
</protein>
<keyword evidence="1" id="KW-0812">Transmembrane</keyword>
<organism evidence="3 4">
    <name type="scientific">Spodoptera exigua</name>
    <name type="common">Beet armyworm</name>
    <name type="synonym">Noctua fulgens</name>
    <dbReference type="NCBI Taxonomy" id="7107"/>
    <lineage>
        <taxon>Eukaryota</taxon>
        <taxon>Metazoa</taxon>
        <taxon>Ecdysozoa</taxon>
        <taxon>Arthropoda</taxon>
        <taxon>Hexapoda</taxon>
        <taxon>Insecta</taxon>
        <taxon>Pterygota</taxon>
        <taxon>Neoptera</taxon>
        <taxon>Endopterygota</taxon>
        <taxon>Lepidoptera</taxon>
        <taxon>Glossata</taxon>
        <taxon>Ditrysia</taxon>
        <taxon>Noctuoidea</taxon>
        <taxon>Noctuidae</taxon>
        <taxon>Amphipyrinae</taxon>
        <taxon>Spodoptera</taxon>
    </lineage>
</organism>
<keyword evidence="1" id="KW-1133">Transmembrane helix</keyword>
<keyword evidence="2" id="KW-0732">Signal</keyword>
<name>A0A922M3T6_SPOEX</name>
<dbReference type="AlphaFoldDB" id="A0A922M3T6"/>
<reference evidence="3" key="1">
    <citation type="journal article" date="2021" name="G3 (Bethesda)">
        <title>Genome and transcriptome analysis of the beet armyworm Spodoptera exigua reveals targets for pest control. .</title>
        <authorList>
            <person name="Simon S."/>
            <person name="Breeschoten T."/>
            <person name="Jansen H.J."/>
            <person name="Dirks R.P."/>
            <person name="Schranz M.E."/>
            <person name="Ros V.I.D."/>
        </authorList>
    </citation>
    <scope>NUCLEOTIDE SEQUENCE</scope>
    <source>
        <strain evidence="3">TB_SE_WUR_2020</strain>
    </source>
</reference>
<sequence>MQILWWLMLNNQCVPCCSERSVTNSTPPTDCCHCNPDTGECINSSVAGKRRIAEWGALHTVPSAQSAPSVAVVTLAVCAAAVGLFITVLVVLQAHSPREQKTRKTSARGVEYSRLPCTDDVGVTVLTSCTDQERPIECEHEPLLEHST</sequence>
<feature type="signal peptide" evidence="2">
    <location>
        <begin position="1"/>
        <end position="18"/>
    </location>
</feature>
<evidence type="ECO:0000256" key="1">
    <source>
        <dbReference type="SAM" id="Phobius"/>
    </source>
</evidence>
<feature type="transmembrane region" description="Helical" evidence="1">
    <location>
        <begin position="70"/>
        <end position="94"/>
    </location>
</feature>